<evidence type="ECO:0000313" key="3">
    <source>
        <dbReference type="Proteomes" id="UP000182983"/>
    </source>
</evidence>
<dbReference type="GO" id="GO:0000731">
    <property type="term" value="P:DNA synthesis involved in DNA repair"/>
    <property type="evidence" value="ECO:0007669"/>
    <property type="project" value="TreeGrafter"/>
</dbReference>
<reference evidence="3" key="1">
    <citation type="submission" date="2016-10" db="EMBL/GenBank/DDBJ databases">
        <authorList>
            <person name="Varghese N."/>
            <person name="Submissions S."/>
        </authorList>
    </citation>
    <scope>NUCLEOTIDE SEQUENCE [LARGE SCALE GENOMIC DNA]</scope>
    <source>
        <strain evidence="3">DSM 13234</strain>
    </source>
</reference>
<protein>
    <submittedName>
        <fullName evidence="2">Uncharacterized protein YPO0396</fullName>
    </submittedName>
</protein>
<name>A0A1H6HM00_MAGFU</name>
<dbReference type="AlphaFoldDB" id="A0A1H6HM00"/>
<dbReference type="OrthoDB" id="174137at2"/>
<dbReference type="Pfam" id="PF13555">
    <property type="entry name" value="AAA_29"/>
    <property type="match status" value="1"/>
</dbReference>
<feature type="coiled-coil region" evidence="1">
    <location>
        <begin position="298"/>
        <end position="339"/>
    </location>
</feature>
<evidence type="ECO:0000256" key="1">
    <source>
        <dbReference type="SAM" id="Coils"/>
    </source>
</evidence>
<keyword evidence="3" id="KW-1185">Reference proteome</keyword>
<proteinExistence type="predicted"/>
<dbReference type="InterPro" id="IPR027417">
    <property type="entry name" value="P-loop_NTPase"/>
</dbReference>
<dbReference type="PANTHER" id="PTHR32182:SF0">
    <property type="entry name" value="DNA REPLICATION AND REPAIR PROTEIN RECF"/>
    <property type="match status" value="1"/>
</dbReference>
<organism evidence="2 3">
    <name type="scientific">Magnetospirillum fulvum</name>
    <name type="common">Rhodospirillum fulvum</name>
    <dbReference type="NCBI Taxonomy" id="1082"/>
    <lineage>
        <taxon>Bacteria</taxon>
        <taxon>Pseudomonadati</taxon>
        <taxon>Pseudomonadota</taxon>
        <taxon>Alphaproteobacteria</taxon>
        <taxon>Rhodospirillales</taxon>
        <taxon>Rhodospirillaceae</taxon>
        <taxon>Magnetospirillum</taxon>
    </lineage>
</organism>
<accession>A0A1H6HM00</accession>
<dbReference type="Proteomes" id="UP000182983">
    <property type="component" value="Unassembled WGS sequence"/>
</dbReference>
<dbReference type="PANTHER" id="PTHR32182">
    <property type="entry name" value="DNA REPLICATION AND REPAIR PROTEIN RECF"/>
    <property type="match status" value="1"/>
</dbReference>
<dbReference type="EMBL" id="FNWO01000006">
    <property type="protein sequence ID" value="SEH35255.1"/>
    <property type="molecule type" value="Genomic_DNA"/>
</dbReference>
<dbReference type="RefSeq" id="WP_074767612.1">
    <property type="nucleotide sequence ID" value="NZ_FNWO01000006.1"/>
</dbReference>
<dbReference type="GO" id="GO:0006302">
    <property type="term" value="P:double-strand break repair"/>
    <property type="evidence" value="ECO:0007669"/>
    <property type="project" value="TreeGrafter"/>
</dbReference>
<keyword evidence="1" id="KW-0175">Coiled coil</keyword>
<dbReference type="Pfam" id="PF13558">
    <property type="entry name" value="SbcC_Walker_B"/>
    <property type="match status" value="1"/>
</dbReference>
<sequence>MYELVNVALIDWFLLGRQDIPMRGAIGVYGENRSGKSTLLDAIQTAMLSNDKNALQLNAAANPEKKRKNRRSVHGYCLGRLGGAGEAPLRESARSHIALAYRDPVDGRAVSTGLIFEARQSETREDTTARWLVAGLTVDSSDLVVSGPDGDVARSWPELEAHLEARCAAEGGEVRVYMSPSEHVGDMLHFCSQSGQHGGIDQFRRAFANAVSFETIDDESQFVRTYVLDRDPISIRGLRESMRNYREIADTIRRLLQQVKDLDAILAAASTHATLVEEKFHRLWLLRRARVLIALREVRKHRKALRKAQSEVARLKRIIEDGERQTLDLREEKQGLERSVRTSEVAGELARIELGLEQAKRELAERLAPVQQWELAVTRAATIPGQAGAALDLLRERSPALLTALSTLQRLTGADTLPVWPADPDAMVRVIDQMPDLDALCRTLRDLADESLRGLGNQEVEDLRRRLDAIDKTGAAISLETGAFLLDLEAEGFAPKLVCSEIELLDPDWRDAAEAILGRDREAVVLPPDQARRAILMLRQNRHSGRYRGCRVVNTTRLESGRAQKGTLAAILRAKDPLVAAFILHRVGNVRLVETEAELQEGGRAVTKDCAYCDGLVTEIRQPGERKIGVDASGALRRELESRLRQAQDAQTETRALVQGLRGLAERLGPLAAARAQSVGLVDAVQDYRDKQRQIDGLRGQVTLLRDHVNPDISRRIAEIDRDLLILELERSGDPDGLDSDSRKGAKRLLEEALRAEGTAITGCNSGLPELVVALNSYREERGRVLFAPAMELWRAERARSRGALPPIARACDDRLAGLAEEIPRANKAVFGLIFEFRRTSQRDLGFTMESSISEEIVPWASRLRSDIADKDLAQHRRRADEAVDEAQKLLKGNFVNMLRDRFERVTNAIALLNNVLRQHAFHNERYRFDVEADADFAGLIDLVAAATQDETILLPLFGGAAIEASLHAESLKMIEAILMEDDLDYSRYEDYRNYFRFSLVMTDIETGKATTFAHRLGVGSGAEKQVPFYVAIGAALASAYHNGIYAASKPGGLGLALFDEAFMKMDPKNQREVLHFYREIGLQPVLAGPKGGKLFMQKYMDTLVKVARPSYRRMTITVTHPGTALKEALMSEDPSEWSRERLERLYASLRP</sequence>
<gene>
    <name evidence="2" type="ORF">SAMN04244559_01738</name>
</gene>
<evidence type="ECO:0000313" key="2">
    <source>
        <dbReference type="EMBL" id="SEH35255.1"/>
    </source>
</evidence>
<dbReference type="SUPFAM" id="SSF52540">
    <property type="entry name" value="P-loop containing nucleoside triphosphate hydrolases"/>
    <property type="match status" value="1"/>
</dbReference>